<protein>
    <submittedName>
        <fullName evidence="2">NAD(P)-binding domain-containing protein</fullName>
    </submittedName>
</protein>
<dbReference type="InterPro" id="IPR036291">
    <property type="entry name" value="NAD(P)-bd_dom_sf"/>
</dbReference>
<dbReference type="GO" id="GO:0005829">
    <property type="term" value="C:cytosol"/>
    <property type="evidence" value="ECO:0007669"/>
    <property type="project" value="TreeGrafter"/>
</dbReference>
<dbReference type="GO" id="GO:0004497">
    <property type="term" value="F:monooxygenase activity"/>
    <property type="evidence" value="ECO:0007669"/>
    <property type="project" value="TreeGrafter"/>
</dbReference>
<dbReference type="PANTHER" id="PTHR43539:SF78">
    <property type="entry name" value="FLAVIN-CONTAINING MONOOXYGENASE"/>
    <property type="match status" value="1"/>
</dbReference>
<dbReference type="RefSeq" id="WP_349959172.1">
    <property type="nucleotide sequence ID" value="NZ_CP157961.1"/>
</dbReference>
<keyword evidence="2" id="KW-0614">Plasmid</keyword>
<evidence type="ECO:0000256" key="1">
    <source>
        <dbReference type="ARBA" id="ARBA00023002"/>
    </source>
</evidence>
<dbReference type="InterPro" id="IPR050982">
    <property type="entry name" value="Auxin_biosynth/cation_transpt"/>
</dbReference>
<evidence type="ECO:0000313" key="2">
    <source>
        <dbReference type="EMBL" id="XBT95051.1"/>
    </source>
</evidence>
<dbReference type="InterPro" id="IPR036188">
    <property type="entry name" value="FAD/NAD-bd_sf"/>
</dbReference>
<name>A0AAU7RY65_9HYPH</name>
<keyword evidence="1" id="KW-0560">Oxidoreductase</keyword>
<dbReference type="AlphaFoldDB" id="A0AAU7RY65"/>
<geneLocation type="plasmid" evidence="2">
    <name>unnamed1</name>
</geneLocation>
<dbReference type="PRINTS" id="PR00368">
    <property type="entry name" value="FADPNR"/>
</dbReference>
<dbReference type="EMBL" id="CP157961">
    <property type="protein sequence ID" value="XBT95051.1"/>
    <property type="molecule type" value="Genomic_DNA"/>
</dbReference>
<dbReference type="Gene3D" id="3.50.50.60">
    <property type="entry name" value="FAD/NAD(P)-binding domain"/>
    <property type="match status" value="1"/>
</dbReference>
<organism evidence="2">
    <name type="scientific">Rhizobium sp. ZPR3</name>
    <dbReference type="NCBI Taxonomy" id="3158967"/>
    <lineage>
        <taxon>Bacteria</taxon>
        <taxon>Pseudomonadati</taxon>
        <taxon>Pseudomonadota</taxon>
        <taxon>Alphaproteobacteria</taxon>
        <taxon>Hyphomicrobiales</taxon>
        <taxon>Rhizobiaceae</taxon>
        <taxon>Rhizobium/Agrobacterium group</taxon>
        <taxon>Rhizobium</taxon>
    </lineage>
</organism>
<sequence length="427" mass="45934">MGWLFVEAGNTNGIADIALAGIGLKPDDGVASGVEDRSLFEELHMADEETVIIGAGPAGLACAAALRSRGCRSLILEATNSLGASWRQHYDRLHLHTDKSYSALPGRPMPAGFPRYPSRLQVIEYLESYARANNLRILTDKAVARVAKKTDWIVETTEGDVFEARAVVIATGLSKAPVRPHWTGQNNFPGNIIHSSEYRNASALGAGRILIVGFGNSAGEIALECAEAGLDVAMSVRGPVNVVPREILGVPSATIAILQQRFPYRMVDAVNAPFLHLRYHDIEKLGLKRSQKGPVTTMIEQGRTPLIDIGTIAKIRDGRIKMFPGIEMSDGANVLFANDRSAEFDAIVLATGYRPSLETLLPDLADRLSNGGKPARDELQPGKDNLYFCGFNPATTGLLRQIGIEALQIAKSIAATARAQIVSSGRS</sequence>
<dbReference type="Pfam" id="PF13738">
    <property type="entry name" value="Pyr_redox_3"/>
    <property type="match status" value="1"/>
</dbReference>
<reference evidence="2" key="1">
    <citation type="submission" date="2024-06" db="EMBL/GenBank/DDBJ databases">
        <authorList>
            <person name="Li T."/>
            <person name="Gao R."/>
        </authorList>
    </citation>
    <scope>NUCLEOTIDE SEQUENCE</scope>
    <source>
        <strain evidence="2">ZPR3</strain>
        <plasmid evidence="2">unnamed1</plasmid>
    </source>
</reference>
<accession>A0AAU7RY65</accession>
<proteinExistence type="predicted"/>
<dbReference type="SUPFAM" id="SSF51735">
    <property type="entry name" value="NAD(P)-binding Rossmann-fold domains"/>
    <property type="match status" value="1"/>
</dbReference>
<dbReference type="SUPFAM" id="SSF51905">
    <property type="entry name" value="FAD/NAD(P)-binding domain"/>
    <property type="match status" value="1"/>
</dbReference>
<gene>
    <name evidence="2" type="ORF">ABM479_24130</name>
</gene>
<dbReference type="GO" id="GO:0050660">
    <property type="term" value="F:flavin adenine dinucleotide binding"/>
    <property type="evidence" value="ECO:0007669"/>
    <property type="project" value="TreeGrafter"/>
</dbReference>
<dbReference type="PRINTS" id="PR00411">
    <property type="entry name" value="PNDRDTASEI"/>
</dbReference>
<dbReference type="PANTHER" id="PTHR43539">
    <property type="entry name" value="FLAVIN-BINDING MONOOXYGENASE-LIKE PROTEIN (AFU_ORTHOLOGUE AFUA_4G09220)"/>
    <property type="match status" value="1"/>
</dbReference>